<feature type="region of interest" description="Disordered" evidence="2">
    <location>
        <begin position="1"/>
        <end position="61"/>
    </location>
</feature>
<feature type="domain" description="RRM" evidence="3">
    <location>
        <begin position="70"/>
        <end position="145"/>
    </location>
</feature>
<accession>A0A6P7Q3R9</accession>
<reference evidence="5" key="1">
    <citation type="submission" date="2025-08" db="UniProtKB">
        <authorList>
            <consortium name="RefSeq"/>
        </authorList>
    </citation>
    <scope>IDENTIFICATION</scope>
</reference>
<dbReference type="PROSITE" id="PS50102">
    <property type="entry name" value="RRM"/>
    <property type="match status" value="1"/>
</dbReference>
<dbReference type="RefSeq" id="XP_029325637.1">
    <property type="nucleotide sequence ID" value="XM_029469777.1"/>
</dbReference>
<dbReference type="InterPro" id="IPR035979">
    <property type="entry name" value="RBD_domain_sf"/>
</dbReference>
<gene>
    <name evidence="5" type="primary">Rbm43</name>
</gene>
<feature type="compositionally biased region" description="Basic and acidic residues" evidence="2">
    <location>
        <begin position="36"/>
        <end position="47"/>
    </location>
</feature>
<dbReference type="GO" id="GO:0003723">
    <property type="term" value="F:RNA binding"/>
    <property type="evidence" value="ECO:0007669"/>
    <property type="project" value="UniProtKB-UniRule"/>
</dbReference>
<dbReference type="SUPFAM" id="SSF54928">
    <property type="entry name" value="RNA-binding domain, RBD"/>
    <property type="match status" value="1"/>
</dbReference>
<sequence length="398" mass="44675">MSLERSPDARGASCTGASKEPRDRPSRAPPFQTESPGKREPESESARPKWPSRAQQASVWKVKDPTVSERTVVVSGLPVGLLKDQLVKCYFQDEGGHVEEVIYPSKPKGVAYIIFKEKKVAKDFIRQKKHSPGSEPRLTVSHFSEKVFNYVMAILDLSVFRTQIELESLVVDLKKKIPTLNFSPLGPSGKISVQGSFLAIMKLKQALISKAISPLENNRKDPGERRNWNGEKTRRILQKSENSASILGTLVPEPAGSPETLVLDTDIFLYLKHKCEFYHLTLSKYHVLCQERVDGDVTTICLQDAQDGSCSGSVRHVKEFIEECVQEFYLELRKELLVLEGMGDIEKRNIRQALEELGGRYPRVSINVHSTHIDLIGPPSDTYLFKTQLMKSAGQKVT</sequence>
<dbReference type="GeneID" id="110289746"/>
<proteinExistence type="predicted"/>
<dbReference type="AlphaFoldDB" id="A0A6P7Q3R9"/>
<keyword evidence="4" id="KW-1185">Reference proteome</keyword>
<dbReference type="InterPro" id="IPR000504">
    <property type="entry name" value="RRM_dom"/>
</dbReference>
<evidence type="ECO:0000256" key="1">
    <source>
        <dbReference type="PROSITE-ProRule" id="PRU00176"/>
    </source>
</evidence>
<evidence type="ECO:0000256" key="2">
    <source>
        <dbReference type="SAM" id="MobiDB-lite"/>
    </source>
</evidence>
<dbReference type="Proteomes" id="UP000515126">
    <property type="component" value="Chromosome 2"/>
</dbReference>
<dbReference type="Gene3D" id="3.30.70.330">
    <property type="match status" value="1"/>
</dbReference>
<name>A0A6P7Q3R9_MUSCR</name>
<keyword evidence="1" id="KW-0694">RNA-binding</keyword>
<evidence type="ECO:0000313" key="5">
    <source>
        <dbReference type="RefSeq" id="XP_029325637.1"/>
    </source>
</evidence>
<evidence type="ECO:0000259" key="3">
    <source>
        <dbReference type="PROSITE" id="PS50102"/>
    </source>
</evidence>
<organism evidence="4 5">
    <name type="scientific">Mus caroli</name>
    <name type="common">Ryukyu mouse</name>
    <name type="synonym">Ricefield mouse</name>
    <dbReference type="NCBI Taxonomy" id="10089"/>
    <lineage>
        <taxon>Eukaryota</taxon>
        <taxon>Metazoa</taxon>
        <taxon>Chordata</taxon>
        <taxon>Craniata</taxon>
        <taxon>Vertebrata</taxon>
        <taxon>Euteleostomi</taxon>
        <taxon>Mammalia</taxon>
        <taxon>Eutheria</taxon>
        <taxon>Euarchontoglires</taxon>
        <taxon>Glires</taxon>
        <taxon>Rodentia</taxon>
        <taxon>Myomorpha</taxon>
        <taxon>Muroidea</taxon>
        <taxon>Muridae</taxon>
        <taxon>Murinae</taxon>
        <taxon>Mus</taxon>
        <taxon>Mus</taxon>
    </lineage>
</organism>
<dbReference type="CTD" id="375287"/>
<dbReference type="InterPro" id="IPR012677">
    <property type="entry name" value="Nucleotide-bd_a/b_plait_sf"/>
</dbReference>
<dbReference type="PANTHER" id="PTHR15225:SF8">
    <property type="entry name" value="RNA-BINDING PROTEIN 43"/>
    <property type="match status" value="1"/>
</dbReference>
<dbReference type="PANTHER" id="PTHR15225">
    <property type="entry name" value="INTERFERON-INDUCED PROTEIN 35/NMI N-MYC/STAT INTERACTING PROTEIN"/>
    <property type="match status" value="1"/>
</dbReference>
<protein>
    <submittedName>
        <fullName evidence="5">RNA-binding protein 43 isoform X1</fullName>
    </submittedName>
</protein>
<evidence type="ECO:0000313" key="4">
    <source>
        <dbReference type="Proteomes" id="UP000515126"/>
    </source>
</evidence>